<sequence length="79" mass="8962">MVRLGYEQLHRESVRHQNGECQEQSVDEALQLNLHRDAAELRRIEKKRLGITVVLLTGDGADSQFNMGGFKDAIWAALQ</sequence>
<dbReference type="AlphaFoldDB" id="A0A067MJA3"/>
<dbReference type="HOGENOM" id="CLU_2605707_0_0_1"/>
<dbReference type="EMBL" id="KL198035">
    <property type="protein sequence ID" value="KDQ14800.1"/>
    <property type="molecule type" value="Genomic_DNA"/>
</dbReference>
<proteinExistence type="predicted"/>
<organism evidence="1 2">
    <name type="scientific">Botryobasidium botryosum (strain FD-172 SS1)</name>
    <dbReference type="NCBI Taxonomy" id="930990"/>
    <lineage>
        <taxon>Eukaryota</taxon>
        <taxon>Fungi</taxon>
        <taxon>Dikarya</taxon>
        <taxon>Basidiomycota</taxon>
        <taxon>Agaricomycotina</taxon>
        <taxon>Agaricomycetes</taxon>
        <taxon>Cantharellales</taxon>
        <taxon>Botryobasidiaceae</taxon>
        <taxon>Botryobasidium</taxon>
    </lineage>
</organism>
<reference evidence="2" key="1">
    <citation type="journal article" date="2014" name="Proc. Natl. Acad. Sci. U.S.A.">
        <title>Extensive sampling of basidiomycete genomes demonstrates inadequacy of the white-rot/brown-rot paradigm for wood decay fungi.</title>
        <authorList>
            <person name="Riley R."/>
            <person name="Salamov A.A."/>
            <person name="Brown D.W."/>
            <person name="Nagy L.G."/>
            <person name="Floudas D."/>
            <person name="Held B.W."/>
            <person name="Levasseur A."/>
            <person name="Lombard V."/>
            <person name="Morin E."/>
            <person name="Otillar R."/>
            <person name="Lindquist E.A."/>
            <person name="Sun H."/>
            <person name="LaButti K.M."/>
            <person name="Schmutz J."/>
            <person name="Jabbour D."/>
            <person name="Luo H."/>
            <person name="Baker S.E."/>
            <person name="Pisabarro A.G."/>
            <person name="Walton J.D."/>
            <person name="Blanchette R.A."/>
            <person name="Henrissat B."/>
            <person name="Martin F."/>
            <person name="Cullen D."/>
            <person name="Hibbett D.S."/>
            <person name="Grigoriev I.V."/>
        </authorList>
    </citation>
    <scope>NUCLEOTIDE SEQUENCE [LARGE SCALE GENOMIC DNA]</scope>
    <source>
        <strain evidence="2">FD-172 SS1</strain>
    </source>
</reference>
<dbReference type="Proteomes" id="UP000027195">
    <property type="component" value="Unassembled WGS sequence"/>
</dbReference>
<keyword evidence="2" id="KW-1185">Reference proteome</keyword>
<protein>
    <submittedName>
        <fullName evidence="1">Uncharacterized protein</fullName>
    </submittedName>
</protein>
<dbReference type="InParanoid" id="A0A067MJA3"/>
<name>A0A067MJA3_BOTB1</name>
<evidence type="ECO:0000313" key="2">
    <source>
        <dbReference type="Proteomes" id="UP000027195"/>
    </source>
</evidence>
<evidence type="ECO:0000313" key="1">
    <source>
        <dbReference type="EMBL" id="KDQ14800.1"/>
    </source>
</evidence>
<accession>A0A067MJA3</accession>
<gene>
    <name evidence="1" type="ORF">BOTBODRAFT_55011</name>
</gene>